<keyword evidence="2" id="KW-0812">Transmembrane</keyword>
<evidence type="ECO:0000313" key="3">
    <source>
        <dbReference type="EnsemblMetazoa" id="XP_020899969.2"/>
    </source>
</evidence>
<evidence type="ECO:0000256" key="1">
    <source>
        <dbReference type="ARBA" id="ARBA00007936"/>
    </source>
</evidence>
<organism evidence="3 4">
    <name type="scientific">Exaiptasia diaphana</name>
    <name type="common">Tropical sea anemone</name>
    <name type="synonym">Aiptasia pulchella</name>
    <dbReference type="NCBI Taxonomy" id="2652724"/>
    <lineage>
        <taxon>Eukaryota</taxon>
        <taxon>Metazoa</taxon>
        <taxon>Cnidaria</taxon>
        <taxon>Anthozoa</taxon>
        <taxon>Hexacorallia</taxon>
        <taxon>Actiniaria</taxon>
        <taxon>Aiptasiidae</taxon>
        <taxon>Exaiptasia</taxon>
    </lineage>
</organism>
<dbReference type="EnsemblMetazoa" id="XM_021044310.2">
    <property type="protein sequence ID" value="XP_020899969.2"/>
    <property type="gene ID" value="LOC110238625"/>
</dbReference>
<dbReference type="Gene3D" id="2.80.10.50">
    <property type="match status" value="1"/>
</dbReference>
<comment type="similarity">
    <text evidence="1">Belongs to the heparin-binding growth factors family.</text>
</comment>
<evidence type="ECO:0008006" key="5">
    <source>
        <dbReference type="Google" id="ProtNLM"/>
    </source>
</evidence>
<dbReference type="PANTHER" id="PTHR11486">
    <property type="entry name" value="FIBROBLAST GROWTH FACTOR"/>
    <property type="match status" value="1"/>
</dbReference>
<dbReference type="InterPro" id="IPR008996">
    <property type="entry name" value="IL1/FGF"/>
</dbReference>
<keyword evidence="2" id="KW-1133">Transmembrane helix</keyword>
<dbReference type="Proteomes" id="UP000887567">
    <property type="component" value="Unplaced"/>
</dbReference>
<dbReference type="Pfam" id="PF00167">
    <property type="entry name" value="FGF"/>
    <property type="match status" value="1"/>
</dbReference>
<sequence length="228" mass="25985">MKRCNMEENRTGRQKISFIQIALLCVSFILVSSISLVQEKRIFLQNYKIKKDIRYGLLSKILTNNAILKRARRSHKVSNAVTPSNSRLVRLQSKASLSSLGVFKNGSVYGGFSINDKHALLKLEVYGTSIVRILALKAKKYIGMNKRGRLCATLKNDTRNLWREVHEQNDFFTYQSLYHFTNNTHRGHFFLAISRSGSPRNGNSTKPGMNSAQFLRIDLDSLGQNKTK</sequence>
<dbReference type="SMART" id="SM00442">
    <property type="entry name" value="FGF"/>
    <property type="match status" value="1"/>
</dbReference>
<reference evidence="3" key="1">
    <citation type="submission" date="2022-11" db="UniProtKB">
        <authorList>
            <consortium name="EnsemblMetazoa"/>
        </authorList>
    </citation>
    <scope>IDENTIFICATION</scope>
</reference>
<dbReference type="CDD" id="cd00058">
    <property type="entry name" value="beta-trefoil_FGF"/>
    <property type="match status" value="1"/>
</dbReference>
<protein>
    <recommendedName>
        <fullName evidence="5">Fibroblast growth factor</fullName>
    </recommendedName>
</protein>
<feature type="transmembrane region" description="Helical" evidence="2">
    <location>
        <begin position="21"/>
        <end position="38"/>
    </location>
</feature>
<evidence type="ECO:0000256" key="2">
    <source>
        <dbReference type="SAM" id="Phobius"/>
    </source>
</evidence>
<dbReference type="GO" id="GO:0008083">
    <property type="term" value="F:growth factor activity"/>
    <property type="evidence" value="ECO:0007669"/>
    <property type="project" value="InterPro"/>
</dbReference>
<evidence type="ECO:0000313" key="4">
    <source>
        <dbReference type="Proteomes" id="UP000887567"/>
    </source>
</evidence>
<dbReference type="InterPro" id="IPR002209">
    <property type="entry name" value="Fibroblast_GF_fam"/>
</dbReference>
<keyword evidence="2" id="KW-0472">Membrane</keyword>
<dbReference type="AlphaFoldDB" id="A0A913X788"/>
<dbReference type="KEGG" id="epa:110238625"/>
<dbReference type="InterPro" id="IPR056378">
    <property type="entry name" value="Let-756-like_FGF"/>
</dbReference>
<dbReference type="RefSeq" id="XP_020899969.2">
    <property type="nucleotide sequence ID" value="XM_021044310.2"/>
</dbReference>
<dbReference type="SUPFAM" id="SSF50353">
    <property type="entry name" value="Cytokine"/>
    <property type="match status" value="1"/>
</dbReference>
<name>A0A913X788_EXADI</name>
<keyword evidence="4" id="KW-1185">Reference proteome</keyword>
<proteinExistence type="inferred from homology"/>
<dbReference type="OrthoDB" id="5987799at2759"/>
<dbReference type="GeneID" id="110238625"/>
<accession>A0A913X788</accession>